<proteinExistence type="predicted"/>
<dbReference type="EMBL" id="SPNW01000003">
    <property type="protein sequence ID" value="TIA93148.1"/>
    <property type="molecule type" value="Genomic_DNA"/>
</dbReference>
<dbReference type="Proteomes" id="UP000310189">
    <property type="component" value="Unassembled WGS sequence"/>
</dbReference>
<reference evidence="1 2" key="1">
    <citation type="submission" date="2019-03" db="EMBL/GenBank/DDBJ databases">
        <title>Sequencing 23 genomes of Wallemia ichthyophaga.</title>
        <authorList>
            <person name="Gostincar C."/>
        </authorList>
    </citation>
    <scope>NUCLEOTIDE SEQUENCE [LARGE SCALE GENOMIC DNA]</scope>
    <source>
        <strain evidence="1 2">EXF-5753</strain>
    </source>
</reference>
<name>A0A4T0FWN4_9BASI</name>
<dbReference type="OrthoDB" id="3356936at2759"/>
<evidence type="ECO:0000313" key="2">
    <source>
        <dbReference type="Proteomes" id="UP000310189"/>
    </source>
</evidence>
<sequence>MILSFSSSLLRIAARPTSAFTKSFTVSPRRHQWKSLSPSSEPDFSLFEPTDYDTVTKTPALDNSPPCNVLKNMAREHHFVAAREVLGDLRKMGVRIRQSHYYTMAAIERILDNDLDGAMAWIPLLPSRSFHSSHILHVFFATCPTNLDALAKLGESLYLNSNQAKHILAHLTRFSSQTSEVVRYLEVQEKRSSVWHNKRDVLLNQLALTRRFSDLHSVINRWYNVGDSRHQQYVPSAFTVKLVIQEGIKHRSSNKSLLRNAQQLLAEYYPEEASAMAASPSLGPKTSSYAVEQQLAEELTSDAPDDKQVKQLEDELFAGVSLPSAKAIASLVHYYQNDLHTFKVAPRLLELRERLLNREHVKQRAKSLWTFSRMYMQLSNSSQSAEHKKDIKARRALAIFLEVYLPVGIPNSLRSTALATKFQDMSATYRDKSQPLLLWPDPFALGAAYTSLLTIHKNDVDLHNKLWSELMSPPVTTSSRFNFHIPPSMRPDSMTCLPFLHVFSTKHNADRVREGLEDMAATGIPFSIEAVAVLLRAYAARNKIVDVQKVLTWLENEETSFDIPHWTPKHTPKRDIIPHILPFAPQKSQTRAYLEMILDGVDA</sequence>
<keyword evidence="2" id="KW-1185">Reference proteome</keyword>
<evidence type="ECO:0000313" key="1">
    <source>
        <dbReference type="EMBL" id="TIA93148.1"/>
    </source>
</evidence>
<accession>A0A4T0FWN4</accession>
<organism evidence="1 2">
    <name type="scientific">Wallemia hederae</name>
    <dbReference type="NCBI Taxonomy" id="1540922"/>
    <lineage>
        <taxon>Eukaryota</taxon>
        <taxon>Fungi</taxon>
        <taxon>Dikarya</taxon>
        <taxon>Basidiomycota</taxon>
        <taxon>Wallemiomycotina</taxon>
        <taxon>Wallemiomycetes</taxon>
        <taxon>Wallemiales</taxon>
        <taxon>Wallemiaceae</taxon>
        <taxon>Wallemia</taxon>
    </lineage>
</organism>
<comment type="caution">
    <text evidence="1">The sequence shown here is derived from an EMBL/GenBank/DDBJ whole genome shotgun (WGS) entry which is preliminary data.</text>
</comment>
<protein>
    <submittedName>
        <fullName evidence="1">Uncharacterized protein</fullName>
    </submittedName>
</protein>
<gene>
    <name evidence="1" type="ORF">E3P99_00236</name>
</gene>
<dbReference type="AlphaFoldDB" id="A0A4T0FWN4"/>